<dbReference type="AlphaFoldDB" id="A0A1U7DDU5"/>
<name>A0A1U7DDU5_9RHOB</name>
<dbReference type="EMBL" id="CP014802">
    <property type="protein sequence ID" value="APX26230.1"/>
    <property type="molecule type" value="Genomic_DNA"/>
</dbReference>
<reference evidence="2 3" key="1">
    <citation type="submission" date="2016-03" db="EMBL/GenBank/DDBJ databases">
        <title>Deep-sea bacteria in the southern Pacific.</title>
        <authorList>
            <person name="Tang K."/>
        </authorList>
    </citation>
    <scope>NUCLEOTIDE SEQUENCE [LARGE SCALE GENOMIC DNA]</scope>
    <source>
        <strain evidence="2 3">JLT2016</strain>
        <plasmid evidence="3">Plasmid ptpro6</plasmid>
    </source>
</reference>
<organism evidence="2 3">
    <name type="scientific">Salipiger profundus</name>
    <dbReference type="NCBI Taxonomy" id="1229727"/>
    <lineage>
        <taxon>Bacteria</taxon>
        <taxon>Pseudomonadati</taxon>
        <taxon>Pseudomonadota</taxon>
        <taxon>Alphaproteobacteria</taxon>
        <taxon>Rhodobacterales</taxon>
        <taxon>Roseobacteraceae</taxon>
        <taxon>Salipiger</taxon>
    </lineage>
</organism>
<dbReference type="KEGG" id="tpro:Ga0080559_TMP5130"/>
<proteinExistence type="predicted"/>
<evidence type="ECO:0000313" key="2">
    <source>
        <dbReference type="EMBL" id="APX26230.1"/>
    </source>
</evidence>
<accession>A0A1U7DDU5</accession>
<keyword evidence="2" id="KW-0614">Plasmid</keyword>
<evidence type="ECO:0000256" key="1">
    <source>
        <dbReference type="SAM" id="MobiDB-lite"/>
    </source>
</evidence>
<keyword evidence="3" id="KW-1185">Reference proteome</keyword>
<evidence type="ECO:0000313" key="3">
    <source>
        <dbReference type="Proteomes" id="UP000186559"/>
    </source>
</evidence>
<feature type="region of interest" description="Disordered" evidence="1">
    <location>
        <begin position="28"/>
        <end position="57"/>
    </location>
</feature>
<geneLocation type="plasmid" evidence="3">
    <name>ptpro6</name>
</geneLocation>
<gene>
    <name evidence="2" type="ORF">Ga0080559_TMP5130</name>
</gene>
<dbReference type="Proteomes" id="UP000186559">
    <property type="component" value="Plasmid pTPRO6"/>
</dbReference>
<protein>
    <submittedName>
        <fullName evidence="2">Uncharacterized protein</fullName>
    </submittedName>
</protein>
<sequence length="84" mass="9687">MSFPDLRAIRAREDRYNRWRRKFERVPVTGGEEHTEQCPRPARHCPRSGNGGPALLPMERAPWPVKYGRKVAKHPCSPWNGHSG</sequence>